<feature type="domain" description="PAC" evidence="2">
    <location>
        <begin position="315"/>
        <end position="368"/>
    </location>
</feature>
<dbReference type="Pfam" id="PF13426">
    <property type="entry name" value="PAS_9"/>
    <property type="match status" value="1"/>
</dbReference>
<dbReference type="PANTHER" id="PTHR44757:SF2">
    <property type="entry name" value="BIOFILM ARCHITECTURE MAINTENANCE PROTEIN MBAA"/>
    <property type="match status" value="1"/>
</dbReference>
<proteinExistence type="predicted"/>
<dbReference type="PROSITE" id="PS50883">
    <property type="entry name" value="EAL"/>
    <property type="match status" value="1"/>
</dbReference>
<dbReference type="InterPro" id="IPR035919">
    <property type="entry name" value="EAL_sf"/>
</dbReference>
<evidence type="ECO:0000259" key="1">
    <source>
        <dbReference type="PROSITE" id="PS50112"/>
    </source>
</evidence>
<dbReference type="SMART" id="SM00267">
    <property type="entry name" value="GGDEF"/>
    <property type="match status" value="1"/>
</dbReference>
<evidence type="ECO:0000313" key="5">
    <source>
        <dbReference type="EMBL" id="MCE2594080.1"/>
    </source>
</evidence>
<dbReference type="PROSITE" id="PS50887">
    <property type="entry name" value="GGDEF"/>
    <property type="match status" value="1"/>
</dbReference>
<evidence type="ECO:0000313" key="6">
    <source>
        <dbReference type="Proteomes" id="UP001201273"/>
    </source>
</evidence>
<dbReference type="RefSeq" id="WP_233051657.1">
    <property type="nucleotide sequence ID" value="NZ_JAIMJA010000003.1"/>
</dbReference>
<dbReference type="SMART" id="SM00091">
    <property type="entry name" value="PAS"/>
    <property type="match status" value="2"/>
</dbReference>
<dbReference type="NCBIfam" id="TIGR00229">
    <property type="entry name" value="sensory_box"/>
    <property type="match status" value="2"/>
</dbReference>
<dbReference type="CDD" id="cd00130">
    <property type="entry name" value="PAS"/>
    <property type="match status" value="1"/>
</dbReference>
<dbReference type="SUPFAM" id="SSF55073">
    <property type="entry name" value="Nucleotide cyclase"/>
    <property type="match status" value="1"/>
</dbReference>
<comment type="caution">
    <text evidence="5">The sequence shown here is derived from an EMBL/GenBank/DDBJ whole genome shotgun (WGS) entry which is preliminary data.</text>
</comment>
<dbReference type="SMART" id="SM00052">
    <property type="entry name" value="EAL"/>
    <property type="match status" value="1"/>
</dbReference>
<dbReference type="InterPro" id="IPR000160">
    <property type="entry name" value="GGDEF_dom"/>
</dbReference>
<dbReference type="InterPro" id="IPR000014">
    <property type="entry name" value="PAS"/>
</dbReference>
<dbReference type="InterPro" id="IPR001610">
    <property type="entry name" value="PAC"/>
</dbReference>
<dbReference type="CDD" id="cd01948">
    <property type="entry name" value="EAL"/>
    <property type="match status" value="1"/>
</dbReference>
<dbReference type="InterPro" id="IPR000700">
    <property type="entry name" value="PAS-assoc_C"/>
</dbReference>
<sequence length="794" mass="90406">MTDIVSTSTQPELMAQLQHKYGQNIVFYLDQKGGVVYLNATAKQQLGEARSVVEFLPHFKSSIEWVSFWNQVRSKGLLDICHEMRLRDGTSHLQIHCRFVDETNGLFCEANTVPIASQELAELSLYKRIVASSTDLVAYVNQGLILELVNPSFARFFGLADYDQSLPVAEVFDFQVFDDHILPRLQLCLKGSICTHQFWVSSLKGRRCLEINYTPFTLSSGQICGVVLDARDITERVLAEQARALASKVFDNAAEAILIEDSKQRIVSVNQAFCQITGYQRNEVVGRTGLLLSSPKNDPVVLRKMWRELNRDGVWRGEIWGQRKDGSEFPGWLSIAAIRDGERDRVTKYVSLFSDLTHKKRSEERIWRQANFDSLTGIANRQRFEVSLEKAMANQQTGVLLFLEFDTFKATNDRYGHSVGDQLLQDIALRLLACVQPNDTCARFGGAEFAILLSAPESISQQTKICLDLLERLSEVFVVDNKNLFLSCHIGIAQAHADALTASELVDKAYMAMNQAKVQKHSRFLRYSAELELNTQLKLNFENELRRGLKQQEFELAFQPILSMRPQNIIATEVLLRWRHPEKGIMNAIDFLAAVEDADMLHPLNEWMCQQAMAQYQQWQQEGRKLGRLALNIAHLQLQDLGFFHFLQSLMTEYQVTPDQLILEVTEQFIVNSSDEVIAQFKRLQEQGLLLALDDFGRGYASLYYLKQFPLNIIKLERVFIKDIETSEVDLLLAESSIQLASKLGLTVVAEGVETQSHYDLLTNLGCDWMQGYFVSAPLPLVEFESWFTDYLNA</sequence>
<accession>A0ABS8W9L5</accession>
<dbReference type="InterPro" id="IPR043128">
    <property type="entry name" value="Rev_trsase/Diguanyl_cyclase"/>
</dbReference>
<evidence type="ECO:0000259" key="4">
    <source>
        <dbReference type="PROSITE" id="PS50887"/>
    </source>
</evidence>
<evidence type="ECO:0000259" key="3">
    <source>
        <dbReference type="PROSITE" id="PS50883"/>
    </source>
</evidence>
<feature type="domain" description="PAS" evidence="1">
    <location>
        <begin position="242"/>
        <end position="312"/>
    </location>
</feature>
<dbReference type="Gene3D" id="3.30.450.20">
    <property type="entry name" value="PAS domain"/>
    <property type="match status" value="2"/>
</dbReference>
<dbReference type="Pfam" id="PF13188">
    <property type="entry name" value="PAS_8"/>
    <property type="match status" value="1"/>
</dbReference>
<dbReference type="PANTHER" id="PTHR44757">
    <property type="entry name" value="DIGUANYLATE CYCLASE DGCP"/>
    <property type="match status" value="1"/>
</dbReference>
<dbReference type="Gene3D" id="3.20.20.450">
    <property type="entry name" value="EAL domain"/>
    <property type="match status" value="1"/>
</dbReference>
<dbReference type="NCBIfam" id="TIGR00254">
    <property type="entry name" value="GGDEF"/>
    <property type="match status" value="1"/>
</dbReference>
<reference evidence="5 6" key="1">
    <citation type="journal article" date="2022" name="Environ. Microbiol. Rep.">
        <title>Eco-phylogenetic analyses reveal divergent evolution of vitamin B12 metabolism in the marine bacterial family 'Psychromonadaceae'.</title>
        <authorList>
            <person name="Jin X."/>
            <person name="Yang Y."/>
            <person name="Cao H."/>
            <person name="Gao B."/>
            <person name="Zhao Z."/>
        </authorList>
    </citation>
    <scope>NUCLEOTIDE SEQUENCE [LARGE SCALE GENOMIC DNA]</scope>
    <source>
        <strain evidence="5 6">MKS20</strain>
    </source>
</reference>
<dbReference type="Pfam" id="PF00990">
    <property type="entry name" value="GGDEF"/>
    <property type="match status" value="1"/>
</dbReference>
<name>A0ABS8W9L5_9GAMM</name>
<dbReference type="Gene3D" id="3.30.70.270">
    <property type="match status" value="1"/>
</dbReference>
<dbReference type="SMART" id="SM00086">
    <property type="entry name" value="PAC"/>
    <property type="match status" value="2"/>
</dbReference>
<dbReference type="SUPFAM" id="SSF141868">
    <property type="entry name" value="EAL domain-like"/>
    <property type="match status" value="1"/>
</dbReference>
<feature type="domain" description="EAL" evidence="3">
    <location>
        <begin position="538"/>
        <end position="792"/>
    </location>
</feature>
<keyword evidence="6" id="KW-1185">Reference proteome</keyword>
<dbReference type="InterPro" id="IPR029787">
    <property type="entry name" value="Nucleotide_cyclase"/>
</dbReference>
<dbReference type="Pfam" id="PF00563">
    <property type="entry name" value="EAL"/>
    <property type="match status" value="1"/>
</dbReference>
<dbReference type="SUPFAM" id="SSF55785">
    <property type="entry name" value="PYP-like sensor domain (PAS domain)"/>
    <property type="match status" value="2"/>
</dbReference>
<dbReference type="CDD" id="cd01949">
    <property type="entry name" value="GGDEF"/>
    <property type="match status" value="1"/>
</dbReference>
<dbReference type="InterPro" id="IPR052155">
    <property type="entry name" value="Biofilm_reg_signaling"/>
</dbReference>
<gene>
    <name evidence="5" type="ORF">K6Y31_04555</name>
</gene>
<evidence type="ECO:0000259" key="2">
    <source>
        <dbReference type="PROSITE" id="PS50113"/>
    </source>
</evidence>
<feature type="domain" description="GGDEF" evidence="4">
    <location>
        <begin position="396"/>
        <end position="529"/>
    </location>
</feature>
<dbReference type="Proteomes" id="UP001201273">
    <property type="component" value="Unassembled WGS sequence"/>
</dbReference>
<dbReference type="PROSITE" id="PS50112">
    <property type="entry name" value="PAS"/>
    <property type="match status" value="1"/>
</dbReference>
<protein>
    <submittedName>
        <fullName evidence="5">EAL domain-containing protein</fullName>
    </submittedName>
</protein>
<dbReference type="EMBL" id="JAIMJA010000003">
    <property type="protein sequence ID" value="MCE2594080.1"/>
    <property type="molecule type" value="Genomic_DNA"/>
</dbReference>
<dbReference type="InterPro" id="IPR035965">
    <property type="entry name" value="PAS-like_dom_sf"/>
</dbReference>
<organism evidence="5 6">
    <name type="scientific">Motilimonas cestriensis</name>
    <dbReference type="NCBI Taxonomy" id="2742685"/>
    <lineage>
        <taxon>Bacteria</taxon>
        <taxon>Pseudomonadati</taxon>
        <taxon>Pseudomonadota</taxon>
        <taxon>Gammaproteobacteria</taxon>
        <taxon>Alteromonadales</taxon>
        <taxon>Alteromonadales genera incertae sedis</taxon>
        <taxon>Motilimonas</taxon>
    </lineage>
</organism>
<dbReference type="PROSITE" id="PS50113">
    <property type="entry name" value="PAC"/>
    <property type="match status" value="1"/>
</dbReference>
<dbReference type="InterPro" id="IPR001633">
    <property type="entry name" value="EAL_dom"/>
</dbReference>